<dbReference type="EC" id="2.4.1.-" evidence="12"/>
<dbReference type="STRING" id="71717.A0A4Y7TH14"/>
<feature type="chain" id="PRO_5021448957" description="Mannosyltransferase" evidence="13">
    <location>
        <begin position="26"/>
        <end position="546"/>
    </location>
</feature>
<evidence type="ECO:0000256" key="7">
    <source>
        <dbReference type="ARBA" id="ARBA00022824"/>
    </source>
</evidence>
<dbReference type="EMBL" id="QPFP01000012">
    <property type="protein sequence ID" value="TEB33463.1"/>
    <property type="molecule type" value="Genomic_DNA"/>
</dbReference>
<evidence type="ECO:0000256" key="13">
    <source>
        <dbReference type="SAM" id="SignalP"/>
    </source>
</evidence>
<dbReference type="OrthoDB" id="19039at2759"/>
<dbReference type="GO" id="GO:0006487">
    <property type="term" value="P:protein N-linked glycosylation"/>
    <property type="evidence" value="ECO:0007669"/>
    <property type="project" value="TreeGrafter"/>
</dbReference>
<feature type="transmembrane region" description="Helical" evidence="12">
    <location>
        <begin position="303"/>
        <end position="320"/>
    </location>
</feature>
<keyword evidence="7 12" id="KW-0256">Endoplasmic reticulum</keyword>
<feature type="signal peptide" evidence="13">
    <location>
        <begin position="1"/>
        <end position="25"/>
    </location>
</feature>
<evidence type="ECO:0000256" key="5">
    <source>
        <dbReference type="ARBA" id="ARBA00022679"/>
    </source>
</evidence>
<comment type="catalytic activity">
    <reaction evidence="11">
        <text>an alpha-D-Man-(1-&gt;2)-alpha-D-Man-(1-&gt;2)-alpha-D-Man-(1-&gt;3)-[alpha-D-Man-(1-&gt;2)-alpha-D-Man-(1-&gt;3)-alpha-D-Man-(1-&gt;6)]-beta-D-Man-(1-&gt;4)-beta-D-GlcNAc-(1-&gt;4)-alpha-D-GlcNAc-diphospho-di-trans,poly-cis-dolichol + a di-trans,poly-cis-dolichyl beta-D-mannosyl phosphate = an alpha-D-Man-(1-&gt;2)-alpha-D-Man-(1-&gt;2)-alpha-D-Man-(1-&gt;3)-[alpha-D-Man-(1-&gt;2)-alpha-D-Man-(1-&gt;3)-[alpha-D-Man-(1-&gt;6)]-alpha-D-Man-(1-&gt;6)]-beta-D-Man-(1-&gt;4)-beta-D-GlcNAc-(1-&gt;4)-alpha-D-GlcNAc-diphospho-di-trans,poly-cis-dolichol + a di-trans,poly-cis-dolichyl phosphate + H(+)</text>
        <dbReference type="Rhea" id="RHEA:29535"/>
        <dbReference type="Rhea" id="RHEA-COMP:19498"/>
        <dbReference type="Rhea" id="RHEA-COMP:19501"/>
        <dbReference type="Rhea" id="RHEA-COMP:19518"/>
        <dbReference type="Rhea" id="RHEA-COMP:19519"/>
        <dbReference type="ChEBI" id="CHEBI:15378"/>
        <dbReference type="ChEBI" id="CHEBI:57683"/>
        <dbReference type="ChEBI" id="CHEBI:58211"/>
        <dbReference type="ChEBI" id="CHEBI:132517"/>
        <dbReference type="ChEBI" id="CHEBI:132519"/>
        <dbReference type="EC" id="2.4.1.260"/>
    </reaction>
    <physiologicalReaction direction="left-to-right" evidence="11">
        <dbReference type="Rhea" id="RHEA:29536"/>
    </physiologicalReaction>
</comment>
<feature type="transmembrane region" description="Helical" evidence="12">
    <location>
        <begin position="98"/>
        <end position="117"/>
    </location>
</feature>
<reference evidence="14 15" key="1">
    <citation type="journal article" date="2019" name="Nat. Ecol. Evol.">
        <title>Megaphylogeny resolves global patterns of mushroom evolution.</title>
        <authorList>
            <person name="Varga T."/>
            <person name="Krizsan K."/>
            <person name="Foldi C."/>
            <person name="Dima B."/>
            <person name="Sanchez-Garcia M."/>
            <person name="Sanchez-Ramirez S."/>
            <person name="Szollosi G.J."/>
            <person name="Szarkandi J.G."/>
            <person name="Papp V."/>
            <person name="Albert L."/>
            <person name="Andreopoulos W."/>
            <person name="Angelini C."/>
            <person name="Antonin V."/>
            <person name="Barry K.W."/>
            <person name="Bougher N.L."/>
            <person name="Buchanan P."/>
            <person name="Buyck B."/>
            <person name="Bense V."/>
            <person name="Catcheside P."/>
            <person name="Chovatia M."/>
            <person name="Cooper J."/>
            <person name="Damon W."/>
            <person name="Desjardin D."/>
            <person name="Finy P."/>
            <person name="Geml J."/>
            <person name="Haridas S."/>
            <person name="Hughes K."/>
            <person name="Justo A."/>
            <person name="Karasinski D."/>
            <person name="Kautmanova I."/>
            <person name="Kiss B."/>
            <person name="Kocsube S."/>
            <person name="Kotiranta H."/>
            <person name="LaButti K.M."/>
            <person name="Lechner B.E."/>
            <person name="Liimatainen K."/>
            <person name="Lipzen A."/>
            <person name="Lukacs Z."/>
            <person name="Mihaltcheva S."/>
            <person name="Morgado L.N."/>
            <person name="Niskanen T."/>
            <person name="Noordeloos M.E."/>
            <person name="Ohm R.A."/>
            <person name="Ortiz-Santana B."/>
            <person name="Ovrebo C."/>
            <person name="Racz N."/>
            <person name="Riley R."/>
            <person name="Savchenko A."/>
            <person name="Shiryaev A."/>
            <person name="Soop K."/>
            <person name="Spirin V."/>
            <person name="Szebenyi C."/>
            <person name="Tomsovsky M."/>
            <person name="Tulloss R.E."/>
            <person name="Uehling J."/>
            <person name="Grigoriev I.V."/>
            <person name="Vagvolgyi C."/>
            <person name="Papp T."/>
            <person name="Martin F.M."/>
            <person name="Miettinen O."/>
            <person name="Hibbett D.S."/>
            <person name="Nagy L.G."/>
        </authorList>
    </citation>
    <scope>NUCLEOTIDE SEQUENCE [LARGE SCALE GENOMIC DNA]</scope>
    <source>
        <strain evidence="14 15">FP101781</strain>
    </source>
</reference>
<feature type="transmembrane region" description="Helical" evidence="12">
    <location>
        <begin position="153"/>
        <end position="169"/>
    </location>
</feature>
<evidence type="ECO:0000256" key="1">
    <source>
        <dbReference type="ARBA" id="ARBA00004477"/>
    </source>
</evidence>
<keyword evidence="4 12" id="KW-0328">Glycosyltransferase</keyword>
<dbReference type="UniPathway" id="UPA00378"/>
<keyword evidence="9 12" id="KW-0472">Membrane</keyword>
<evidence type="ECO:0000256" key="2">
    <source>
        <dbReference type="ARBA" id="ARBA00004922"/>
    </source>
</evidence>
<gene>
    <name evidence="14" type="ORF">FA13DRAFT_1789908</name>
</gene>
<evidence type="ECO:0000256" key="8">
    <source>
        <dbReference type="ARBA" id="ARBA00022989"/>
    </source>
</evidence>
<feature type="transmembrane region" description="Helical" evidence="12">
    <location>
        <begin position="181"/>
        <end position="204"/>
    </location>
</feature>
<name>A0A4Y7TH14_COPMI</name>
<dbReference type="PANTHER" id="PTHR22760:SF1">
    <property type="entry name" value="DOL-P-MAN:MAN(7)GLCNAC(2)-PP-DOL ALPHA-1,6-MANNOSYLTRANSFERASE"/>
    <property type="match status" value="1"/>
</dbReference>
<comment type="caution">
    <text evidence="14">The sequence shown here is derived from an EMBL/GenBank/DDBJ whole genome shotgun (WGS) entry which is preliminary data.</text>
</comment>
<protein>
    <recommendedName>
        <fullName evidence="12">Mannosyltransferase</fullName>
        <ecNumber evidence="12">2.4.1.-</ecNumber>
    </recommendedName>
</protein>
<sequence length="546" mass="60765">MSSSTIMDLALDGLVLVTAWLHTIASPYAKVEESFNLHAVHDVLMYGVGVKDLDKYDHFVFSGAVPRTFIGSVLLAWVATPALHLASFLGFLDNKFDVQVIVRLTLATLNSLGLCLVRHAVSKHFGRKMGVYYTLITCSQFHVPFWIGRTIPNMFALFFVNISTYIFLNRPPRQRPSETRVSATVAVLTFAAAVFRGELALYLAPLCLFELTSRHISLTQLLKVGVVSGLVSATLTISIDSYFWQQPLLWPEFSGIFFNVVQGKSSEWGVSPPFTYFTSFLPKLLLSALPLSVIGIARSPQTIAFVSPAFRFVALISFLGHKEWRFIVYVVPIFNVAAARGLYFLLSPKRKKRSPTRQKGIGDRIGFLVGISSIIVNLAFTLLSSYISAANYPGGEAMRRFHTLYNPQTVDSPVHVHISNLAAQTGASLFTQQNSLPQWHSDSGVSQNQWVYNKTEGLSLDYLMSTDSPFTHLILEELPPQKVLDRKGWRVVSAINALDRVMIQPRLLKGALRSFTKSPSLATLANAFTNVVKVEQPEKVWIAERS</sequence>
<evidence type="ECO:0000256" key="11">
    <source>
        <dbReference type="ARBA" id="ARBA00048899"/>
    </source>
</evidence>
<feature type="transmembrane region" description="Helical" evidence="12">
    <location>
        <begin position="367"/>
        <end position="389"/>
    </location>
</feature>
<feature type="transmembrane region" description="Helical" evidence="12">
    <location>
        <begin position="326"/>
        <end position="346"/>
    </location>
</feature>
<keyword evidence="15" id="KW-1185">Reference proteome</keyword>
<keyword evidence="5 14" id="KW-0808">Transferase</keyword>
<accession>A0A4Y7TH14</accession>
<dbReference type="GO" id="GO:0052917">
    <property type="term" value="F:dol-P-Man:Man(7)GlcNAc(2)-PP-Dol alpha-1,6-mannosyltransferase activity"/>
    <property type="evidence" value="ECO:0007669"/>
    <property type="project" value="UniProtKB-EC"/>
</dbReference>
<evidence type="ECO:0000256" key="12">
    <source>
        <dbReference type="RuleBase" id="RU363075"/>
    </source>
</evidence>
<proteinExistence type="inferred from homology"/>
<comment type="subcellular location">
    <subcellularLocation>
        <location evidence="1 12">Endoplasmic reticulum membrane</location>
        <topology evidence="1 12">Multi-pass membrane protein</topology>
    </subcellularLocation>
</comment>
<evidence type="ECO:0000256" key="4">
    <source>
        <dbReference type="ARBA" id="ARBA00022676"/>
    </source>
</evidence>
<dbReference type="PANTHER" id="PTHR22760">
    <property type="entry name" value="GLYCOSYLTRANSFERASE"/>
    <property type="match status" value="1"/>
</dbReference>
<comment type="function">
    <text evidence="10">Mannosyltransferase that operates in the biosynthetic pathway of dolichol-linked oligosaccharides, the glycan precursors employed in protein asparagine (N)-glycosylation. The assembly of dolichol-linked oligosaccharides begins on the cytosolic side of the endoplasmic reticulum membrane and finishes in its lumen. The sequential addition of sugars to dolichol pyrophosphate produces dolichol-linked oligosaccharides containing fourteen sugars, including two GlcNAcs, nine mannoses and three glucoses. Once assembled, the oligosaccharide is transferred from the lipid to nascent proteins by oligosaccharyltransferases. In the lumen of the endoplasmic reticulum, adds the eighth mannose residue in an alpha-1,6 linkage onto Man(7)GlcNAc(2)-PP-dolichol to produce Man(8)GlcNAc(2)-PP-dolichol.</text>
</comment>
<evidence type="ECO:0000256" key="6">
    <source>
        <dbReference type="ARBA" id="ARBA00022692"/>
    </source>
</evidence>
<evidence type="ECO:0000256" key="9">
    <source>
        <dbReference type="ARBA" id="ARBA00023136"/>
    </source>
</evidence>
<feature type="transmembrane region" description="Helical" evidence="12">
    <location>
        <begin position="69"/>
        <end position="92"/>
    </location>
</feature>
<evidence type="ECO:0000256" key="3">
    <source>
        <dbReference type="ARBA" id="ARBA00007063"/>
    </source>
</evidence>
<dbReference type="Pfam" id="PF03901">
    <property type="entry name" value="Glyco_transf_22"/>
    <property type="match status" value="1"/>
</dbReference>
<dbReference type="Proteomes" id="UP000298030">
    <property type="component" value="Unassembled WGS sequence"/>
</dbReference>
<comment type="pathway">
    <text evidence="2">Protein modification; protein glycosylation.</text>
</comment>
<evidence type="ECO:0000313" key="14">
    <source>
        <dbReference type="EMBL" id="TEB33463.1"/>
    </source>
</evidence>
<dbReference type="AlphaFoldDB" id="A0A4Y7TH14"/>
<keyword evidence="13" id="KW-0732">Signal</keyword>
<evidence type="ECO:0000313" key="15">
    <source>
        <dbReference type="Proteomes" id="UP000298030"/>
    </source>
</evidence>
<keyword evidence="8 12" id="KW-1133">Transmembrane helix</keyword>
<dbReference type="GO" id="GO:0005789">
    <property type="term" value="C:endoplasmic reticulum membrane"/>
    <property type="evidence" value="ECO:0007669"/>
    <property type="project" value="UniProtKB-SubCell"/>
</dbReference>
<dbReference type="InterPro" id="IPR005599">
    <property type="entry name" value="GPI_mannosylTrfase"/>
</dbReference>
<organism evidence="14 15">
    <name type="scientific">Coprinellus micaceus</name>
    <name type="common">Glistening ink-cap mushroom</name>
    <name type="synonym">Coprinus micaceus</name>
    <dbReference type="NCBI Taxonomy" id="71717"/>
    <lineage>
        <taxon>Eukaryota</taxon>
        <taxon>Fungi</taxon>
        <taxon>Dikarya</taxon>
        <taxon>Basidiomycota</taxon>
        <taxon>Agaricomycotina</taxon>
        <taxon>Agaricomycetes</taxon>
        <taxon>Agaricomycetidae</taxon>
        <taxon>Agaricales</taxon>
        <taxon>Agaricineae</taxon>
        <taxon>Psathyrellaceae</taxon>
        <taxon>Coprinellus</taxon>
    </lineage>
</organism>
<evidence type="ECO:0000256" key="10">
    <source>
        <dbReference type="ARBA" id="ARBA00044721"/>
    </source>
</evidence>
<feature type="transmembrane region" description="Helical" evidence="12">
    <location>
        <begin position="274"/>
        <end position="296"/>
    </location>
</feature>
<comment type="similarity">
    <text evidence="3 12">Belongs to the glycosyltransferase 22 family.</text>
</comment>
<keyword evidence="6 12" id="KW-0812">Transmembrane</keyword>